<dbReference type="AlphaFoldDB" id="A0A8J3U560"/>
<feature type="domain" description="DUF6504" evidence="2">
    <location>
        <begin position="31"/>
        <end position="98"/>
    </location>
</feature>
<gene>
    <name evidence="3" type="ORF">Pmi06nite_63520</name>
</gene>
<name>A0A8J3U560_9ACTN</name>
<evidence type="ECO:0000313" key="3">
    <source>
        <dbReference type="EMBL" id="GII32910.1"/>
    </source>
</evidence>
<feature type="region of interest" description="Disordered" evidence="1">
    <location>
        <begin position="1"/>
        <end position="43"/>
    </location>
</feature>
<evidence type="ECO:0000313" key="4">
    <source>
        <dbReference type="Proteomes" id="UP000650628"/>
    </source>
</evidence>
<reference evidence="3 4" key="1">
    <citation type="submission" date="2021-01" db="EMBL/GenBank/DDBJ databases">
        <title>Whole genome shotgun sequence of Planotetraspora mira NBRC 15435.</title>
        <authorList>
            <person name="Komaki H."/>
            <person name="Tamura T."/>
        </authorList>
    </citation>
    <scope>NUCLEOTIDE SEQUENCE [LARGE SCALE GENOMIC DNA]</scope>
    <source>
        <strain evidence="3 4">NBRC 15435</strain>
    </source>
</reference>
<evidence type="ECO:0000256" key="1">
    <source>
        <dbReference type="SAM" id="MobiDB-lite"/>
    </source>
</evidence>
<accession>A0A8J3U560</accession>
<dbReference type="InterPro" id="IPR045443">
    <property type="entry name" value="DUF6504"/>
</dbReference>
<evidence type="ECO:0000259" key="2">
    <source>
        <dbReference type="Pfam" id="PF20114"/>
    </source>
</evidence>
<proteinExistence type="predicted"/>
<organism evidence="3 4">
    <name type="scientific">Planotetraspora mira</name>
    <dbReference type="NCBI Taxonomy" id="58121"/>
    <lineage>
        <taxon>Bacteria</taxon>
        <taxon>Bacillati</taxon>
        <taxon>Actinomycetota</taxon>
        <taxon>Actinomycetes</taxon>
        <taxon>Streptosporangiales</taxon>
        <taxon>Streptosporangiaceae</taxon>
        <taxon>Planotetraspora</taxon>
    </lineage>
</organism>
<protein>
    <recommendedName>
        <fullName evidence="2">DUF6504 domain-containing protein</fullName>
    </recommendedName>
</protein>
<dbReference type="Proteomes" id="UP000650628">
    <property type="component" value="Unassembled WGS sequence"/>
</dbReference>
<dbReference type="Pfam" id="PF20114">
    <property type="entry name" value="DUF6504"/>
    <property type="match status" value="1"/>
</dbReference>
<dbReference type="EMBL" id="BOOO01000037">
    <property type="protein sequence ID" value="GII32910.1"/>
    <property type="molecule type" value="Genomic_DNA"/>
</dbReference>
<sequence>MLSSAGRSEDDAPTPTDPGVHSGSMRVYNEPCEATENEDGSPRTFVWRERENTVIELVHDWRSMRPWWIDPLPEPMDHEVRHYRVRASSSKGQGLVEIEHHYEGWRFASILD</sequence>
<keyword evidence="4" id="KW-1185">Reference proteome</keyword>
<comment type="caution">
    <text evidence="3">The sequence shown here is derived from an EMBL/GenBank/DDBJ whole genome shotgun (WGS) entry which is preliminary data.</text>
</comment>